<protein>
    <recommendedName>
        <fullName evidence="1">N-acetyltransferase domain-containing protein</fullName>
    </recommendedName>
</protein>
<dbReference type="GO" id="GO:0016747">
    <property type="term" value="F:acyltransferase activity, transferring groups other than amino-acyl groups"/>
    <property type="evidence" value="ECO:0007669"/>
    <property type="project" value="InterPro"/>
</dbReference>
<feature type="domain" description="N-acetyltransferase" evidence="1">
    <location>
        <begin position="56"/>
        <end position="221"/>
    </location>
</feature>
<dbReference type="CDD" id="cd04301">
    <property type="entry name" value="NAT_SF"/>
    <property type="match status" value="1"/>
</dbReference>
<dbReference type="InterPro" id="IPR016181">
    <property type="entry name" value="Acyl_CoA_acyltransferase"/>
</dbReference>
<organism evidence="2">
    <name type="scientific">Corethron hystrix</name>
    <dbReference type="NCBI Taxonomy" id="216773"/>
    <lineage>
        <taxon>Eukaryota</taxon>
        <taxon>Sar</taxon>
        <taxon>Stramenopiles</taxon>
        <taxon>Ochrophyta</taxon>
        <taxon>Bacillariophyta</taxon>
        <taxon>Coscinodiscophyceae</taxon>
        <taxon>Corethrophycidae</taxon>
        <taxon>Corethrales</taxon>
        <taxon>Corethraceae</taxon>
        <taxon>Corethron</taxon>
    </lineage>
</organism>
<evidence type="ECO:0000313" key="2">
    <source>
        <dbReference type="EMBL" id="CAD8888825.1"/>
    </source>
</evidence>
<accession>A0A7S1FUR2</accession>
<dbReference type="Gene3D" id="3.40.630.30">
    <property type="match status" value="1"/>
</dbReference>
<evidence type="ECO:0000259" key="1">
    <source>
        <dbReference type="PROSITE" id="PS51186"/>
    </source>
</evidence>
<dbReference type="AlphaFoldDB" id="A0A7S1FUR2"/>
<dbReference type="Pfam" id="PF00583">
    <property type="entry name" value="Acetyltransf_1"/>
    <property type="match status" value="1"/>
</dbReference>
<sequence length="221" mass="24252">MGVSSINRCAAQYISCGRTCASNRFRFFRLCAFRVVTGTLALVPALIVGAQNAMGKRVYIMTEAEASHRILEDYCTAIRDGDDVGFIARMVQISNDETNIDVSKFDSCHGLVACADCKLRNDPSSTKRYGTLPTHVHIRNVSVDSLFRRRGIASSLVQAIEYYAVTECNANMVTLEVEDDNVGAIALYQSLGYEGESIGNMGAQAKYGRMVFGRSIMTKTL</sequence>
<dbReference type="SUPFAM" id="SSF55729">
    <property type="entry name" value="Acyl-CoA N-acyltransferases (Nat)"/>
    <property type="match status" value="1"/>
</dbReference>
<gene>
    <name evidence="2" type="ORF">CHYS00102_LOCUS16025</name>
</gene>
<dbReference type="PROSITE" id="PS51186">
    <property type="entry name" value="GNAT"/>
    <property type="match status" value="1"/>
</dbReference>
<dbReference type="EMBL" id="HBFR01022321">
    <property type="protein sequence ID" value="CAD8888825.1"/>
    <property type="molecule type" value="Transcribed_RNA"/>
</dbReference>
<name>A0A7S1FUR2_9STRA</name>
<reference evidence="2" key="1">
    <citation type="submission" date="2021-01" db="EMBL/GenBank/DDBJ databases">
        <authorList>
            <person name="Corre E."/>
            <person name="Pelletier E."/>
            <person name="Niang G."/>
            <person name="Scheremetjew M."/>
            <person name="Finn R."/>
            <person name="Kale V."/>
            <person name="Holt S."/>
            <person name="Cochrane G."/>
            <person name="Meng A."/>
            <person name="Brown T."/>
            <person name="Cohen L."/>
        </authorList>
    </citation>
    <scope>NUCLEOTIDE SEQUENCE</scope>
    <source>
        <strain evidence="2">308</strain>
    </source>
</reference>
<dbReference type="InterPro" id="IPR000182">
    <property type="entry name" value="GNAT_dom"/>
</dbReference>
<proteinExistence type="predicted"/>